<dbReference type="SUPFAM" id="SSF51905">
    <property type="entry name" value="FAD/NAD(P)-binding domain"/>
    <property type="match status" value="1"/>
</dbReference>
<evidence type="ECO:0000313" key="9">
    <source>
        <dbReference type="Proteomes" id="UP001154265"/>
    </source>
</evidence>
<organism evidence="8 9">
    <name type="scientific">Candidatus Synechococcus calcipolaris G9</name>
    <dbReference type="NCBI Taxonomy" id="1497997"/>
    <lineage>
        <taxon>Bacteria</taxon>
        <taxon>Bacillati</taxon>
        <taxon>Cyanobacteriota</taxon>
        <taxon>Cyanophyceae</taxon>
        <taxon>Synechococcales</taxon>
        <taxon>Synechococcaceae</taxon>
        <taxon>Synechococcus</taxon>
    </lineage>
</organism>
<dbReference type="InterPro" id="IPR002938">
    <property type="entry name" value="FAD-bd"/>
</dbReference>
<gene>
    <name evidence="8" type="ORF">L3556_11315</name>
</gene>
<dbReference type="NCBIfam" id="TIGR01988">
    <property type="entry name" value="Ubi-OHases"/>
    <property type="match status" value="1"/>
</dbReference>
<evidence type="ECO:0000256" key="6">
    <source>
        <dbReference type="ARBA" id="ARBA00023033"/>
    </source>
</evidence>
<dbReference type="InterPro" id="IPR018168">
    <property type="entry name" value="Ubi_Hdrlase_CS"/>
</dbReference>
<dbReference type="InterPro" id="IPR051205">
    <property type="entry name" value="UbiH/COQ6_monooxygenase"/>
</dbReference>
<reference evidence="8" key="1">
    <citation type="journal article" date="2022" name="Genome Biol. Evol.">
        <title>A New Gene Family Diagnostic for Intracellular Biomineralization of Amorphous Ca Carbonates by Cyanobacteria.</title>
        <authorList>
            <person name="Benzerara K."/>
            <person name="Duprat E."/>
            <person name="Bitard-Feildel T."/>
            <person name="Caumes G."/>
            <person name="Cassier-Chauvat C."/>
            <person name="Chauvat F."/>
            <person name="Dezi M."/>
            <person name="Diop S.I."/>
            <person name="Gaschignard G."/>
            <person name="Gorgen S."/>
            <person name="Gugger M."/>
            <person name="Lopez-Garcia P."/>
            <person name="Millet M."/>
            <person name="Skouri-Panet F."/>
            <person name="Moreira D."/>
            <person name="Callebaut I."/>
        </authorList>
    </citation>
    <scope>NUCLEOTIDE SEQUENCE</scope>
    <source>
        <strain evidence="8">G9</strain>
    </source>
</reference>
<name>A0ABT6F159_9SYNE</name>
<dbReference type="Proteomes" id="UP001154265">
    <property type="component" value="Unassembled WGS sequence"/>
</dbReference>
<comment type="caution">
    <text evidence="8">The sequence shown here is derived from an EMBL/GenBank/DDBJ whole genome shotgun (WGS) entry which is preliminary data.</text>
</comment>
<proteinExistence type="inferred from homology"/>
<keyword evidence="5" id="KW-0560">Oxidoreductase</keyword>
<feature type="domain" description="FAD-binding" evidence="7">
    <location>
        <begin position="166"/>
        <end position="354"/>
    </location>
</feature>
<evidence type="ECO:0000259" key="7">
    <source>
        <dbReference type="Pfam" id="PF01494"/>
    </source>
</evidence>
<evidence type="ECO:0000256" key="2">
    <source>
        <dbReference type="ARBA" id="ARBA00005349"/>
    </source>
</evidence>
<dbReference type="InterPro" id="IPR010971">
    <property type="entry name" value="UbiH/COQ6"/>
</dbReference>
<sequence>MSAQPPSPQVSVDVAIVGAGIVGLTLACALRDSGLKIAIIEAQPEAVAIAKGQAYALHQVARQIFSHLGVWQALYPRIQAFDQVRLSDGTYPQTVEFLTQDLGADAIGYVAEHHVLAETLRNALAHSNHIQWFCPWWVSDFQLGDKVGQLTLVPGDTSQQVAPTIMESSLVVAADGGRSPLRQTVGITTQGWPYWQSCVVATLKLARSHPAIAYERFWPTGPLGVLPLTGDRYRIVWTLPHAQAQEMLALDDAEFLEKLIPHLDPTMADVTLQGKRFLFPTRLMHTRSYWGDRLVLVGDAAHTCHPVGGQGLNLGLRDVNSLADALITAHQQGKDIGDPAVLRAYHRRRTWENWLTLAFTDLLNRLFSNQFLGLVSLRRFGLYLLQILPPLKQMSLRFMAGILFEISDQPRNMSP</sequence>
<evidence type="ECO:0000256" key="1">
    <source>
        <dbReference type="ARBA" id="ARBA00001974"/>
    </source>
</evidence>
<keyword evidence="9" id="KW-1185">Reference proteome</keyword>
<dbReference type="NCBIfam" id="NF005612">
    <property type="entry name" value="PRK07364.1"/>
    <property type="match status" value="1"/>
</dbReference>
<keyword evidence="3" id="KW-0285">Flavoprotein</keyword>
<dbReference type="RefSeq" id="WP_277867376.1">
    <property type="nucleotide sequence ID" value="NZ_JAKKUT010000002.1"/>
</dbReference>
<keyword evidence="4" id="KW-0274">FAD</keyword>
<reference evidence="8" key="2">
    <citation type="submission" date="2022-01" db="EMBL/GenBank/DDBJ databases">
        <authorList>
            <person name="Zivanovic Y."/>
            <person name="Moreira D."/>
            <person name="Lopez-Garcia P."/>
        </authorList>
    </citation>
    <scope>NUCLEOTIDE SEQUENCE</scope>
    <source>
        <strain evidence="8">G9</strain>
    </source>
</reference>
<dbReference type="EMBL" id="JAKKUT010000002">
    <property type="protein sequence ID" value="MDG2991513.1"/>
    <property type="molecule type" value="Genomic_DNA"/>
</dbReference>
<evidence type="ECO:0000256" key="5">
    <source>
        <dbReference type="ARBA" id="ARBA00023002"/>
    </source>
</evidence>
<evidence type="ECO:0000256" key="4">
    <source>
        <dbReference type="ARBA" id="ARBA00022827"/>
    </source>
</evidence>
<feature type="domain" description="FAD-binding" evidence="7">
    <location>
        <begin position="12"/>
        <end position="75"/>
    </location>
</feature>
<comment type="cofactor">
    <cofactor evidence="1">
        <name>FAD</name>
        <dbReference type="ChEBI" id="CHEBI:57692"/>
    </cofactor>
</comment>
<dbReference type="InterPro" id="IPR036188">
    <property type="entry name" value="FAD/NAD-bd_sf"/>
</dbReference>
<keyword evidence="6" id="KW-0503">Monooxygenase</keyword>
<dbReference type="Pfam" id="PF01494">
    <property type="entry name" value="FAD_binding_3"/>
    <property type="match status" value="2"/>
</dbReference>
<evidence type="ECO:0000256" key="3">
    <source>
        <dbReference type="ARBA" id="ARBA00022630"/>
    </source>
</evidence>
<dbReference type="Gene3D" id="3.50.50.60">
    <property type="entry name" value="FAD/NAD(P)-binding domain"/>
    <property type="match status" value="2"/>
</dbReference>
<dbReference type="PROSITE" id="PS01304">
    <property type="entry name" value="UBIH"/>
    <property type="match status" value="1"/>
</dbReference>
<dbReference type="PANTHER" id="PTHR43876">
    <property type="entry name" value="UBIQUINONE BIOSYNTHESIS MONOOXYGENASE COQ6, MITOCHONDRIAL"/>
    <property type="match status" value="1"/>
</dbReference>
<dbReference type="PANTHER" id="PTHR43876:SF7">
    <property type="entry name" value="UBIQUINONE BIOSYNTHESIS MONOOXYGENASE COQ6, MITOCHONDRIAL"/>
    <property type="match status" value="1"/>
</dbReference>
<dbReference type="PRINTS" id="PR00420">
    <property type="entry name" value="RNGMNOXGNASE"/>
</dbReference>
<accession>A0ABT6F159</accession>
<evidence type="ECO:0000313" key="8">
    <source>
        <dbReference type="EMBL" id="MDG2991513.1"/>
    </source>
</evidence>
<protein>
    <submittedName>
        <fullName evidence="8">FAD-dependent hydroxylase</fullName>
    </submittedName>
</protein>
<comment type="similarity">
    <text evidence="2">Belongs to the UbiH/COQ6 family.</text>
</comment>